<dbReference type="OrthoDB" id="283426at2"/>
<dbReference type="AlphaFoldDB" id="A0A5C6DC65"/>
<name>A0A5C6DC65_9BACT</name>
<gene>
    <name evidence="2" type="ORF">Poly41_51830</name>
</gene>
<accession>A0A5C6DC65</accession>
<evidence type="ECO:0000256" key="1">
    <source>
        <dbReference type="SAM" id="Phobius"/>
    </source>
</evidence>
<evidence type="ECO:0000313" key="3">
    <source>
        <dbReference type="Proteomes" id="UP000319143"/>
    </source>
</evidence>
<keyword evidence="1" id="KW-0812">Transmembrane</keyword>
<proteinExistence type="predicted"/>
<dbReference type="EMBL" id="SJPV01000011">
    <property type="protein sequence ID" value="TWU32806.1"/>
    <property type="molecule type" value="Genomic_DNA"/>
</dbReference>
<feature type="transmembrane region" description="Helical" evidence="1">
    <location>
        <begin position="38"/>
        <end position="58"/>
    </location>
</feature>
<keyword evidence="1" id="KW-1133">Transmembrane helix</keyword>
<evidence type="ECO:0000313" key="2">
    <source>
        <dbReference type="EMBL" id="TWU32806.1"/>
    </source>
</evidence>
<dbReference type="Proteomes" id="UP000319143">
    <property type="component" value="Unassembled WGS sequence"/>
</dbReference>
<sequence length="89" mass="9886">MTDLLQLLRIVDAIILPMVAMSVLFLSKVSYGCWAKWAERQFFTVLAVMTLATLRTVIHCDDAWLIHTATLGFMIVAALYVPAQTGVVT</sequence>
<dbReference type="RefSeq" id="WP_146529865.1">
    <property type="nucleotide sequence ID" value="NZ_SJPV01000011.1"/>
</dbReference>
<keyword evidence="3" id="KW-1185">Reference proteome</keyword>
<comment type="caution">
    <text evidence="2">The sequence shown here is derived from an EMBL/GenBank/DDBJ whole genome shotgun (WGS) entry which is preliminary data.</text>
</comment>
<keyword evidence="1" id="KW-0472">Membrane</keyword>
<reference evidence="2 3" key="1">
    <citation type="submission" date="2019-02" db="EMBL/GenBank/DDBJ databases">
        <title>Deep-cultivation of Planctomycetes and their phenomic and genomic characterization uncovers novel biology.</title>
        <authorList>
            <person name="Wiegand S."/>
            <person name="Jogler M."/>
            <person name="Boedeker C."/>
            <person name="Pinto D."/>
            <person name="Vollmers J."/>
            <person name="Rivas-Marin E."/>
            <person name="Kohn T."/>
            <person name="Peeters S.H."/>
            <person name="Heuer A."/>
            <person name="Rast P."/>
            <person name="Oberbeckmann S."/>
            <person name="Bunk B."/>
            <person name="Jeske O."/>
            <person name="Meyerdierks A."/>
            <person name="Storesund J.E."/>
            <person name="Kallscheuer N."/>
            <person name="Luecker S."/>
            <person name="Lage O.M."/>
            <person name="Pohl T."/>
            <person name="Merkel B.J."/>
            <person name="Hornburger P."/>
            <person name="Mueller R.-W."/>
            <person name="Bruemmer F."/>
            <person name="Labrenz M."/>
            <person name="Spormann A.M."/>
            <person name="Op Den Camp H."/>
            <person name="Overmann J."/>
            <person name="Amann R."/>
            <person name="Jetten M.S.M."/>
            <person name="Mascher T."/>
            <person name="Medema M.H."/>
            <person name="Devos D.P."/>
            <person name="Kaster A.-K."/>
            <person name="Ovreas L."/>
            <person name="Rohde M."/>
            <person name="Galperin M.Y."/>
            <person name="Jogler C."/>
        </authorList>
    </citation>
    <scope>NUCLEOTIDE SEQUENCE [LARGE SCALE GENOMIC DNA]</scope>
    <source>
        <strain evidence="2 3">Poly41</strain>
    </source>
</reference>
<organism evidence="2 3">
    <name type="scientific">Novipirellula artificiosorum</name>
    <dbReference type="NCBI Taxonomy" id="2528016"/>
    <lineage>
        <taxon>Bacteria</taxon>
        <taxon>Pseudomonadati</taxon>
        <taxon>Planctomycetota</taxon>
        <taxon>Planctomycetia</taxon>
        <taxon>Pirellulales</taxon>
        <taxon>Pirellulaceae</taxon>
        <taxon>Novipirellula</taxon>
    </lineage>
</organism>
<protein>
    <submittedName>
        <fullName evidence="2">Uncharacterized protein</fullName>
    </submittedName>
</protein>
<feature type="transmembrane region" description="Helical" evidence="1">
    <location>
        <begin position="64"/>
        <end position="83"/>
    </location>
</feature>
<feature type="transmembrane region" description="Helical" evidence="1">
    <location>
        <begin position="6"/>
        <end position="26"/>
    </location>
</feature>